<dbReference type="EMBL" id="GDID01005364">
    <property type="protein sequence ID" value="JAP91242.1"/>
    <property type="molecule type" value="Transcribed_RNA"/>
</dbReference>
<dbReference type="PROSITE" id="PS51381">
    <property type="entry name" value="C2_B9"/>
    <property type="match status" value="1"/>
</dbReference>
<dbReference type="PANTHER" id="PTHR12968">
    <property type="entry name" value="B9 DOMAIN-CONTAINING"/>
    <property type="match status" value="1"/>
</dbReference>
<dbReference type="AlphaFoldDB" id="A0A146K2X1"/>
<gene>
    <name evidence="6" type="ORF">TPC1_17203</name>
</gene>
<feature type="non-terminal residue" evidence="6">
    <location>
        <position position="1"/>
    </location>
</feature>
<evidence type="ECO:0000256" key="3">
    <source>
        <dbReference type="ARBA" id="ARBA00022794"/>
    </source>
</evidence>
<evidence type="ECO:0000256" key="2">
    <source>
        <dbReference type="ARBA" id="ARBA00022490"/>
    </source>
</evidence>
<comment type="subcellular location">
    <subcellularLocation>
        <location evidence="1">Cytoplasm</location>
        <location evidence="1">Cytoskeleton</location>
        <location evidence="1">Cilium basal body</location>
    </subcellularLocation>
</comment>
<evidence type="ECO:0000256" key="5">
    <source>
        <dbReference type="ARBA" id="ARBA00023273"/>
    </source>
</evidence>
<feature type="non-terminal residue" evidence="6">
    <location>
        <position position="164"/>
    </location>
</feature>
<dbReference type="GO" id="GO:0036038">
    <property type="term" value="C:MKS complex"/>
    <property type="evidence" value="ECO:0007669"/>
    <property type="project" value="TreeGrafter"/>
</dbReference>
<evidence type="ECO:0000256" key="1">
    <source>
        <dbReference type="ARBA" id="ARBA00004120"/>
    </source>
</evidence>
<proteinExistence type="predicted"/>
<dbReference type="Pfam" id="PF07162">
    <property type="entry name" value="B9-C2"/>
    <property type="match status" value="1"/>
</dbReference>
<organism evidence="6">
    <name type="scientific">Trepomonas sp. PC1</name>
    <dbReference type="NCBI Taxonomy" id="1076344"/>
    <lineage>
        <taxon>Eukaryota</taxon>
        <taxon>Metamonada</taxon>
        <taxon>Diplomonadida</taxon>
        <taxon>Hexamitidae</taxon>
        <taxon>Hexamitinae</taxon>
        <taxon>Trepomonas</taxon>
    </lineage>
</organism>
<keyword evidence="3" id="KW-0970">Cilium biogenesis/degradation</keyword>
<sequence>FKDRFCVHVSGCIKQLKSQYPNANIQYQIVLQPPWKVLSGATSGLTQTALLCSTHQKGHVQTFNQSFQTQLVKEARGPMGWPIIVFSIYSIDSAQEEKIIGYGLCRVPMENGDHTFKIPLFRPTLRDNQAGVNPEFQNATLLATTVQRGGIETVSEGSVLEVDI</sequence>
<keyword evidence="2" id="KW-0963">Cytoplasm</keyword>
<evidence type="ECO:0000313" key="6">
    <source>
        <dbReference type="EMBL" id="JAP91242.1"/>
    </source>
</evidence>
<accession>A0A146K2X1</accession>
<keyword evidence="4" id="KW-0206">Cytoskeleton</keyword>
<dbReference type="GO" id="GO:0060271">
    <property type="term" value="P:cilium assembly"/>
    <property type="evidence" value="ECO:0007669"/>
    <property type="project" value="TreeGrafter"/>
</dbReference>
<evidence type="ECO:0000256" key="4">
    <source>
        <dbReference type="ARBA" id="ARBA00023212"/>
    </source>
</evidence>
<keyword evidence="5" id="KW-0966">Cell projection</keyword>
<protein>
    <submittedName>
        <fullName evidence="6">B9 domain-containing protein</fullName>
    </submittedName>
</protein>
<dbReference type="InterPro" id="IPR010796">
    <property type="entry name" value="C2_B9-type_dom"/>
</dbReference>
<name>A0A146K2X1_9EUKA</name>
<reference evidence="6" key="1">
    <citation type="submission" date="2015-07" db="EMBL/GenBank/DDBJ databases">
        <title>Adaptation to a free-living lifestyle via gene acquisitions in the diplomonad Trepomonas sp. PC1.</title>
        <authorList>
            <person name="Xu F."/>
            <person name="Jerlstrom-Hultqvist J."/>
            <person name="Kolisko M."/>
            <person name="Simpson A.G.B."/>
            <person name="Roger A.J."/>
            <person name="Svard S.G."/>
            <person name="Andersson J.O."/>
        </authorList>
    </citation>
    <scope>NUCLEOTIDE SEQUENCE</scope>
    <source>
        <strain evidence="6">PC1</strain>
    </source>
</reference>